<dbReference type="RefSeq" id="WP_066164643.1">
    <property type="nucleotide sequence ID" value="NZ_CP136137.1"/>
</dbReference>
<evidence type="ECO:0000313" key="2">
    <source>
        <dbReference type="Proteomes" id="UP001479933"/>
    </source>
</evidence>
<protein>
    <recommendedName>
        <fullName evidence="3">N-terminal of MaoC-like dehydratase domain-containing protein</fullName>
    </recommendedName>
</protein>
<keyword evidence="2" id="KW-1185">Reference proteome</keyword>
<name>A0ABZ2TW88_9ACTN</name>
<accession>A0ABZ2TW88</accession>
<evidence type="ECO:0000313" key="1">
    <source>
        <dbReference type="EMBL" id="WYY05777.1"/>
    </source>
</evidence>
<gene>
    <name evidence="1" type="ORF">RVF87_11850</name>
</gene>
<dbReference type="EMBL" id="CP136137">
    <property type="protein sequence ID" value="WYY05777.1"/>
    <property type="molecule type" value="Genomic_DNA"/>
</dbReference>
<dbReference type="Proteomes" id="UP001479933">
    <property type="component" value="Chromosome"/>
</dbReference>
<sequence>MSEDLDRYRALIGRPFPGGEYTIAPWRAWLVADALGADPADPTPHPILAWMASVGGKGMTWDELFGWFDATAADGPMFGEHRTTLHRPLVCGAYRVTGQITSFERKVGRRTGTFDIVGYEFDLWRADEAVATCWNSLVLPRKGTL</sequence>
<organism evidence="1 2">
    <name type="scientific">Gordonia hydrophobica</name>
    <dbReference type="NCBI Taxonomy" id="40516"/>
    <lineage>
        <taxon>Bacteria</taxon>
        <taxon>Bacillati</taxon>
        <taxon>Actinomycetota</taxon>
        <taxon>Actinomycetes</taxon>
        <taxon>Mycobacteriales</taxon>
        <taxon>Gordoniaceae</taxon>
        <taxon>Gordonia</taxon>
    </lineage>
</organism>
<proteinExistence type="predicted"/>
<reference evidence="1 2" key="1">
    <citation type="journal article" date="2023" name="Virus Evol.">
        <title>Computational host range prediction-The good, the bad, and the ugly.</title>
        <authorList>
            <person name="Howell A.A."/>
            <person name="Versoza C.J."/>
            <person name="Pfeifer S.P."/>
        </authorList>
    </citation>
    <scope>NUCLEOTIDE SEQUENCE [LARGE SCALE GENOMIC DNA]</scope>
    <source>
        <strain evidence="1 2">1610/1b</strain>
    </source>
</reference>
<evidence type="ECO:0008006" key="3">
    <source>
        <dbReference type="Google" id="ProtNLM"/>
    </source>
</evidence>